<feature type="region of interest" description="Disordered" evidence="1">
    <location>
        <begin position="724"/>
        <end position="750"/>
    </location>
</feature>
<keyword evidence="5" id="KW-1185">Reference proteome</keyword>
<reference evidence="4 5" key="1">
    <citation type="submission" date="2018-08" db="EMBL/GenBank/DDBJ databases">
        <title>Isolation, diversity and antifungal activity of Actinobacteria from cow dung.</title>
        <authorList>
            <person name="Ling L."/>
        </authorList>
    </citation>
    <scope>NUCLEOTIDE SEQUENCE [LARGE SCALE GENOMIC DNA]</scope>
    <source>
        <strain evidence="4 5">NEAU-LLE</strain>
    </source>
</reference>
<dbReference type="SMART" id="SM00776">
    <property type="entry name" value="NPCBM"/>
    <property type="match status" value="2"/>
</dbReference>
<dbReference type="InterPro" id="IPR049314">
    <property type="entry name" value="GH101_dom-5"/>
</dbReference>
<keyword evidence="2" id="KW-1133">Transmembrane helix</keyword>
<dbReference type="InterPro" id="IPR038637">
    <property type="entry name" value="NPCBM_sf"/>
</dbReference>
<dbReference type="Pfam" id="PF17451">
    <property type="entry name" value="Glyco_hyd_101C"/>
    <property type="match status" value="1"/>
</dbReference>
<feature type="domain" description="Glycosyl hydrolase family 98 putative carbohydrate-binding module" evidence="3">
    <location>
        <begin position="1172"/>
        <end position="1317"/>
    </location>
</feature>
<dbReference type="GO" id="GO:0033926">
    <property type="term" value="F:endo-alpha-N-acetylgalactosaminidase activity"/>
    <property type="evidence" value="ECO:0007669"/>
    <property type="project" value="InterPro"/>
</dbReference>
<dbReference type="Gene3D" id="2.60.120.1060">
    <property type="entry name" value="NPCBM/NEW2 domain"/>
    <property type="match status" value="2"/>
</dbReference>
<dbReference type="SUPFAM" id="SSF49785">
    <property type="entry name" value="Galactose-binding domain-like"/>
    <property type="match status" value="3"/>
</dbReference>
<dbReference type="OrthoDB" id="1095434at2"/>
<dbReference type="InterPro" id="IPR013222">
    <property type="entry name" value="Glyco_hyd_98_carb-bd"/>
</dbReference>
<evidence type="ECO:0000256" key="1">
    <source>
        <dbReference type="SAM" id="MobiDB-lite"/>
    </source>
</evidence>
<dbReference type="Pfam" id="PF17974">
    <property type="entry name" value="GalBD_like"/>
    <property type="match status" value="1"/>
</dbReference>
<dbReference type="Pfam" id="PF18080">
    <property type="entry name" value="Gal_mutarotas_3"/>
    <property type="match status" value="1"/>
</dbReference>
<dbReference type="Pfam" id="PF08305">
    <property type="entry name" value="NPCBM"/>
    <property type="match status" value="2"/>
</dbReference>
<dbReference type="InterPro" id="IPR014718">
    <property type="entry name" value="GH-type_carb-bd"/>
</dbReference>
<dbReference type="Pfam" id="PF21466">
    <property type="entry name" value="GH101_dom-5"/>
    <property type="match status" value="1"/>
</dbReference>
<feature type="transmembrane region" description="Helical" evidence="2">
    <location>
        <begin position="40"/>
        <end position="64"/>
    </location>
</feature>
<dbReference type="InterPro" id="IPR018905">
    <property type="entry name" value="A-galactase_NEW3"/>
</dbReference>
<dbReference type="InterPro" id="IPR008979">
    <property type="entry name" value="Galactose-bd-like_sf"/>
</dbReference>
<dbReference type="Pfam" id="PF12905">
    <property type="entry name" value="Glyco_hydro_101"/>
    <property type="match status" value="1"/>
</dbReference>
<keyword evidence="2" id="KW-0472">Membrane</keyword>
<comment type="caution">
    <text evidence="4">The sequence shown here is derived from an EMBL/GenBank/DDBJ whole genome shotgun (WGS) entry which is preliminary data.</text>
</comment>
<dbReference type="CDD" id="cd14244">
    <property type="entry name" value="GH_101_like"/>
    <property type="match status" value="1"/>
</dbReference>
<dbReference type="InterPro" id="IPR035364">
    <property type="entry name" value="Beta_sandwich_GH101"/>
</dbReference>
<gene>
    <name evidence="4" type="ORF">DY023_11545</name>
</gene>
<dbReference type="GO" id="GO:0030246">
    <property type="term" value="F:carbohydrate binding"/>
    <property type="evidence" value="ECO:0007669"/>
    <property type="project" value="InterPro"/>
</dbReference>
<dbReference type="Pfam" id="PF10633">
    <property type="entry name" value="NPCBM_assoc"/>
    <property type="match status" value="1"/>
</dbReference>
<dbReference type="InterPro" id="IPR025706">
    <property type="entry name" value="Endoa_GalNAc"/>
</dbReference>
<dbReference type="EMBL" id="QUAB01000043">
    <property type="protein sequence ID" value="REJ05209.1"/>
    <property type="molecule type" value="Genomic_DNA"/>
</dbReference>
<sequence>MIARRTDHEIGLVSANIICDHRDRTPIRRRTRVKTTQRRWAGVGLTCVVVAAGLSAFSTAPAWAADDSELVLRTGALEVHASGAFPQVVQYVDRASGAVMRGNDTALTSIEINGTAQPVTVTSTQIDDSTVEYVLTPTALDGVTLTARLGVKKNVVTLKFTGIQDPGKKVATLRIPGQNLVTVSSADAGSAVSAANISVDRAKSGDVFIPVTAQTPVDAAPVSSNAVIANTGQLAAAFTTNAMYDGSSGPANKDSGNFWRQAVKDGDDVEVGISSGQWLYRAAEAPEPEELPWVKVAITPDANADGTVDWQDGAIALRDLRVAPFKGDQTPDNVITHIPFNFASQATHPFLRTLDDVKRIALNTDGLGQVAMLKGYTSEGHDSANTDYGDNFNERAGGLDELNEALEAGKKWNASFGVHINATEIYPEANSFSDDIMDPKAKGWNWLDQSYYIDQRFDTNSGRLDKRIGQLADATNDNLDFVYVDVYYQYGWLAKKIQESLIDHGFRVGSEWADKLPANNTWSHWANDEKYGGSTNKGVNSQILRFVNNTEADVWNPDPRLGTSHIVEFEGWTGQNDFNGFLKNVWTANVPAKFLQHHEITRWTDEAIDLEGDVRVTGTDAASRSITVGGAEVLHGGTYLLPWASKDGGKTDKLYHYNPAGGSTTWTLTKEFAGNATLQLFSLGDGGRTKVADVPVVDGKVTIEATAGQPYVLAAGTKADAGSSLPKKTRFGQSTPVVDPGFNETTPDAWNPVGEVTIERDGLGRRAALIGAGEASIQQRLGELPAGEYTASAWVGIDKGKIREVKLGVQVPGGADAAITIDSSNAQNYVGADEWHGTTLQRLKVPFTVPADGTRPTLKITAADGDAAVRVDNVRIVKAAAPEVGGDVIASEDFEDVDAGWGPFLKGAAGGANDPRTHIAKRNDYTQKGWNGRKIDNILNGEWSLMAHQENSGLVYRTSEYTVPFQAGHRYRVSFDHQSTEAGQYAWVTGYDSATGPRVTQRTPFGAVHETTRFEQIVDASTCGDTFVGLERIAGGDADLILDDFLVEDLGESDAIPACAQLSGKLTGDVIQQGTPSTYTTTFTSDESAAISDVSVKLDVPEGWTAEAVTPATAATIAPKGTLVTQWRITAPASADGTYDIAATATYTTTVDPIGTRTVQNTTQVKTLPKPPTSTVYASDHDWVSATNGWGPVERDLANGPQGAGDGTPLTLNGVVFEKGLGAHAPSNVKYFLGGYCTSFTAKVGVDDAQPTRGSIVFSVKVDGKTVVTSPLMKPTSTTFDLTADVTGGQYVELVVGDGGDGNGNDHADWADATFTCGEDTNPGGGEGGGATAPKGTVYVSDLPFLSEENGWGPVERDMSNGEDAAGDGSPLTIGGVTFDKGLGTHADSSVELFLGGQCTTFTAKVGLDDSKDEKGEGDVIFQVIGDGKVLHDTGSVTWDDPATPITVDVTGVEKLELSVGTNGVNYRDHADWADAKLTCAS</sequence>
<dbReference type="InterPro" id="IPR040502">
    <property type="entry name" value="GH101_dom-6"/>
</dbReference>
<evidence type="ECO:0000313" key="4">
    <source>
        <dbReference type="EMBL" id="REJ05209.1"/>
    </source>
</evidence>
<accession>A0A371NSR8</accession>
<evidence type="ECO:0000313" key="5">
    <source>
        <dbReference type="Proteomes" id="UP000262172"/>
    </source>
</evidence>
<name>A0A371NSR8_9MICO</name>
<dbReference type="Gene3D" id="3.20.20.80">
    <property type="entry name" value="Glycosidases"/>
    <property type="match status" value="1"/>
</dbReference>
<evidence type="ECO:0000259" key="3">
    <source>
        <dbReference type="SMART" id="SM00776"/>
    </source>
</evidence>
<feature type="domain" description="Glycosyl hydrolase family 98 putative carbohydrate-binding module" evidence="3">
    <location>
        <begin position="1334"/>
        <end position="1480"/>
    </location>
</feature>
<evidence type="ECO:0000256" key="2">
    <source>
        <dbReference type="SAM" id="Phobius"/>
    </source>
</evidence>
<dbReference type="Proteomes" id="UP000262172">
    <property type="component" value="Unassembled WGS sequence"/>
</dbReference>
<protein>
    <submittedName>
        <fullName evidence="4">Endo-alpha-N-acetylgalactosaminidase</fullName>
    </submittedName>
</protein>
<organism evidence="4 5">
    <name type="scientific">Microbacterium bovistercoris</name>
    <dbReference type="NCBI Taxonomy" id="2293570"/>
    <lineage>
        <taxon>Bacteria</taxon>
        <taxon>Bacillati</taxon>
        <taxon>Actinomycetota</taxon>
        <taxon>Actinomycetes</taxon>
        <taxon>Micrococcales</taxon>
        <taxon>Microbacteriaceae</taxon>
        <taxon>Microbacterium</taxon>
    </lineage>
</organism>
<keyword evidence="2" id="KW-0812">Transmembrane</keyword>
<dbReference type="Gene3D" id="2.60.120.260">
    <property type="entry name" value="Galactose-binding domain-like"/>
    <property type="match status" value="2"/>
</dbReference>
<dbReference type="InterPro" id="IPR040633">
    <property type="entry name" value="Gal_mutarotas_3"/>
</dbReference>
<proteinExistence type="predicted"/>
<dbReference type="Gene3D" id="2.70.98.10">
    <property type="match status" value="1"/>
</dbReference>